<keyword evidence="1" id="KW-0812">Transmembrane</keyword>
<dbReference type="STRING" id="871963.Desdi_0553"/>
<feature type="transmembrane region" description="Helical" evidence="1">
    <location>
        <begin position="85"/>
        <end position="101"/>
    </location>
</feature>
<protein>
    <submittedName>
        <fullName evidence="2">Uncharacterized protein</fullName>
    </submittedName>
</protein>
<dbReference type="AlphaFoldDB" id="L0F625"/>
<keyword evidence="1" id="KW-0472">Membrane</keyword>
<evidence type="ECO:0000256" key="1">
    <source>
        <dbReference type="SAM" id="Phobius"/>
    </source>
</evidence>
<name>L0F625_DESDL</name>
<evidence type="ECO:0000313" key="2">
    <source>
        <dbReference type="EMBL" id="AGA68086.1"/>
    </source>
</evidence>
<dbReference type="eggNOG" id="ENOG502ZUUQ">
    <property type="taxonomic scope" value="Bacteria"/>
</dbReference>
<proteinExistence type="predicted"/>
<reference evidence="3" key="1">
    <citation type="submission" date="2012-02" db="EMBL/GenBank/DDBJ databases">
        <title>Complete sequence of Desulfitobacterium dichloroeliminans LMG P-21439.</title>
        <authorList>
            <person name="Lucas S."/>
            <person name="Han J."/>
            <person name="Lapidus A."/>
            <person name="Cheng J.-F."/>
            <person name="Goodwin L."/>
            <person name="Pitluck S."/>
            <person name="Peters L."/>
            <person name="Ovchinnikova G."/>
            <person name="Teshima H."/>
            <person name="Detter J.C."/>
            <person name="Han C."/>
            <person name="Tapia R."/>
            <person name="Land M."/>
            <person name="Hauser L."/>
            <person name="Kyrpides N."/>
            <person name="Ivanova N."/>
            <person name="Pagani I."/>
            <person name="Kruse T."/>
            <person name="de Vos W.M."/>
            <person name="Boon N."/>
            <person name="Smidt H."/>
            <person name="Woyke T."/>
        </authorList>
    </citation>
    <scope>NUCLEOTIDE SEQUENCE [LARGE SCALE GENOMIC DNA]</scope>
    <source>
        <strain evidence="3">LMG P-21439 / DCA1</strain>
    </source>
</reference>
<feature type="transmembrane region" description="Helical" evidence="1">
    <location>
        <begin position="122"/>
        <end position="141"/>
    </location>
</feature>
<feature type="transmembrane region" description="Helical" evidence="1">
    <location>
        <begin position="52"/>
        <end position="73"/>
    </location>
</feature>
<keyword evidence="3" id="KW-1185">Reference proteome</keyword>
<gene>
    <name evidence="2" type="ordered locus">Desdi_0553</name>
</gene>
<dbReference type="KEGG" id="ddl:Desdi_0553"/>
<dbReference type="OrthoDB" id="1796948at2"/>
<organism evidence="2 3">
    <name type="scientific">Desulfitobacterium dichloroeliminans (strain LMG P-21439 / DCA1)</name>
    <dbReference type="NCBI Taxonomy" id="871963"/>
    <lineage>
        <taxon>Bacteria</taxon>
        <taxon>Bacillati</taxon>
        <taxon>Bacillota</taxon>
        <taxon>Clostridia</taxon>
        <taxon>Eubacteriales</taxon>
        <taxon>Desulfitobacteriaceae</taxon>
        <taxon>Desulfitobacterium</taxon>
    </lineage>
</organism>
<dbReference type="EMBL" id="CP003344">
    <property type="protein sequence ID" value="AGA68086.1"/>
    <property type="molecule type" value="Genomic_DNA"/>
</dbReference>
<sequence>MKEMDDMLKQVFQDKPIAQESLQRMSSGIMDQILAAPMNFQEQRLLAQRRKVGFIFLGTVVTLSFSLFLLNWFLGPWLSEGLKTIGLWLTANVPFLGYFLGRWDWLIDTIEILANIKLGFEFLWGQYGFSIMGILFVWVLFEGLRSKLNHRVID</sequence>
<dbReference type="RefSeq" id="WP_015261090.1">
    <property type="nucleotide sequence ID" value="NC_019903.1"/>
</dbReference>
<keyword evidence="1" id="KW-1133">Transmembrane helix</keyword>
<evidence type="ECO:0000313" key="3">
    <source>
        <dbReference type="Proteomes" id="UP000010797"/>
    </source>
</evidence>
<accession>L0F625</accession>
<dbReference type="HOGENOM" id="CLU_1666564_0_0_9"/>
<dbReference type="Proteomes" id="UP000010797">
    <property type="component" value="Chromosome"/>
</dbReference>